<evidence type="ECO:0000313" key="3">
    <source>
        <dbReference type="EMBL" id="KRO03730.1"/>
    </source>
</evidence>
<accession>A0A0R2LW64</accession>
<dbReference type="GO" id="GO:0016491">
    <property type="term" value="F:oxidoreductase activity"/>
    <property type="evidence" value="ECO:0007669"/>
    <property type="project" value="InterPro"/>
</dbReference>
<dbReference type="RefSeq" id="WP_057878519.1">
    <property type="nucleotide sequence ID" value="NZ_JQCA01000060.1"/>
</dbReference>
<dbReference type="Proteomes" id="UP000051906">
    <property type="component" value="Unassembled WGS sequence"/>
</dbReference>
<dbReference type="SUPFAM" id="SSF51735">
    <property type="entry name" value="NAD(P)-binding Rossmann-fold domains"/>
    <property type="match status" value="1"/>
</dbReference>
<dbReference type="STRING" id="616990.IV54_GL002091"/>
<dbReference type="EMBL" id="JQCA01000060">
    <property type="protein sequence ID" value="KRO03730.1"/>
    <property type="molecule type" value="Genomic_DNA"/>
</dbReference>
<keyword evidence="1" id="KW-0521">NADP</keyword>
<dbReference type="Pfam" id="PF08240">
    <property type="entry name" value="ADH_N"/>
    <property type="match status" value="1"/>
</dbReference>
<dbReference type="AlphaFoldDB" id="A0A0R2LW64"/>
<comment type="caution">
    <text evidence="3">The sequence shown here is derived from an EMBL/GenBank/DDBJ whole genome shotgun (WGS) entry which is preliminary data.</text>
</comment>
<dbReference type="InterPro" id="IPR013154">
    <property type="entry name" value="ADH-like_N"/>
</dbReference>
<dbReference type="PANTHER" id="PTHR44154:SF1">
    <property type="entry name" value="QUINONE OXIDOREDUCTASE"/>
    <property type="match status" value="1"/>
</dbReference>
<feature type="domain" description="Enoyl reductase (ER)" evidence="2">
    <location>
        <begin position="12"/>
        <end position="322"/>
    </location>
</feature>
<dbReference type="PATRIC" id="fig|616990.3.peg.2211"/>
<dbReference type="Gene3D" id="3.90.180.10">
    <property type="entry name" value="Medium-chain alcohol dehydrogenases, catalytic domain"/>
    <property type="match status" value="1"/>
</dbReference>
<organism evidence="3 4">
    <name type="scientific">Levilactobacillus paucivorans</name>
    <dbReference type="NCBI Taxonomy" id="616990"/>
    <lineage>
        <taxon>Bacteria</taxon>
        <taxon>Bacillati</taxon>
        <taxon>Bacillota</taxon>
        <taxon>Bacilli</taxon>
        <taxon>Lactobacillales</taxon>
        <taxon>Lactobacillaceae</taxon>
        <taxon>Levilactobacillus</taxon>
    </lineage>
</organism>
<dbReference type="InterPro" id="IPR051603">
    <property type="entry name" value="Zinc-ADH_QOR/CCCR"/>
</dbReference>
<dbReference type="Pfam" id="PF00107">
    <property type="entry name" value="ADH_zinc_N"/>
    <property type="match status" value="1"/>
</dbReference>
<dbReference type="InterPro" id="IPR020843">
    <property type="entry name" value="ER"/>
</dbReference>
<proteinExistence type="predicted"/>
<dbReference type="InterPro" id="IPR036291">
    <property type="entry name" value="NAD(P)-bd_dom_sf"/>
</dbReference>
<gene>
    <name evidence="3" type="ORF">IV54_GL002091</name>
</gene>
<evidence type="ECO:0000256" key="1">
    <source>
        <dbReference type="ARBA" id="ARBA00022857"/>
    </source>
</evidence>
<dbReference type="Gene3D" id="3.40.50.720">
    <property type="entry name" value="NAD(P)-binding Rossmann-like Domain"/>
    <property type="match status" value="1"/>
</dbReference>
<protein>
    <submittedName>
        <fullName evidence="3">Alcohol dehydrogenase</fullName>
    </submittedName>
</protein>
<evidence type="ECO:0000313" key="4">
    <source>
        <dbReference type="Proteomes" id="UP000051906"/>
    </source>
</evidence>
<dbReference type="SMART" id="SM00829">
    <property type="entry name" value="PKS_ER"/>
    <property type="match status" value="1"/>
</dbReference>
<sequence>MQAWTIMGHGPHDLDDVRQLEIATPTPGPGELLIQVGAVGLNPADYKVIENGTWNDPHVIGMDAAGIVAGLGRGVTDFTVGDRVFYHGDLRRAGSLATYTVTTSQSVAHLPANVSLDAAAASLCGTLTAYQALHRKANLTTAQSVLIHAGGGAVGLAALQFAHQLGLQTITTTSARKRALVERVGADVIIDYHQTDVTQAVLDATNSRGVDVSLNTLGGEALAADTARMAYNGQIIAIGDGMPAHFDFDTRALSLNRAGLGGVYRSADPVGIHDLAVMATTVGEQLASGTLDPVIGATLSFNQAVIGLKHLKHDENLGKLVVHVDSSLK</sequence>
<dbReference type="PANTHER" id="PTHR44154">
    <property type="entry name" value="QUINONE OXIDOREDUCTASE"/>
    <property type="match status" value="1"/>
</dbReference>
<dbReference type="OrthoDB" id="9792162at2"/>
<dbReference type="SUPFAM" id="SSF50129">
    <property type="entry name" value="GroES-like"/>
    <property type="match status" value="1"/>
</dbReference>
<evidence type="ECO:0000259" key="2">
    <source>
        <dbReference type="SMART" id="SM00829"/>
    </source>
</evidence>
<keyword evidence="4" id="KW-1185">Reference proteome</keyword>
<dbReference type="InterPro" id="IPR013149">
    <property type="entry name" value="ADH-like_C"/>
</dbReference>
<reference evidence="3 4" key="1">
    <citation type="journal article" date="2015" name="Genome Announc.">
        <title>Expanding the biotechnology potential of lactobacilli through comparative genomics of 213 strains and associated genera.</title>
        <authorList>
            <person name="Sun Z."/>
            <person name="Harris H.M."/>
            <person name="McCann A."/>
            <person name="Guo C."/>
            <person name="Argimon S."/>
            <person name="Zhang W."/>
            <person name="Yang X."/>
            <person name="Jeffery I.B."/>
            <person name="Cooney J.C."/>
            <person name="Kagawa T.F."/>
            <person name="Liu W."/>
            <person name="Song Y."/>
            <person name="Salvetti E."/>
            <person name="Wrobel A."/>
            <person name="Rasinkangas P."/>
            <person name="Parkhill J."/>
            <person name="Rea M.C."/>
            <person name="O'Sullivan O."/>
            <person name="Ritari J."/>
            <person name="Douillard F.P."/>
            <person name="Paul Ross R."/>
            <person name="Yang R."/>
            <person name="Briner A.E."/>
            <person name="Felis G.E."/>
            <person name="de Vos W.M."/>
            <person name="Barrangou R."/>
            <person name="Klaenhammer T.R."/>
            <person name="Caufield P.W."/>
            <person name="Cui Y."/>
            <person name="Zhang H."/>
            <person name="O'Toole P.W."/>
        </authorList>
    </citation>
    <scope>NUCLEOTIDE SEQUENCE [LARGE SCALE GENOMIC DNA]</scope>
    <source>
        <strain evidence="3 4">DSM 22467</strain>
    </source>
</reference>
<name>A0A0R2LW64_9LACO</name>
<dbReference type="InterPro" id="IPR011032">
    <property type="entry name" value="GroES-like_sf"/>
</dbReference>